<proteinExistence type="predicted"/>
<name>A0A0A8YNV3_ARUDO</name>
<accession>A0A0A8YNV3</accession>
<organism evidence="2">
    <name type="scientific">Arundo donax</name>
    <name type="common">Giant reed</name>
    <name type="synonym">Donax arundinaceus</name>
    <dbReference type="NCBI Taxonomy" id="35708"/>
    <lineage>
        <taxon>Eukaryota</taxon>
        <taxon>Viridiplantae</taxon>
        <taxon>Streptophyta</taxon>
        <taxon>Embryophyta</taxon>
        <taxon>Tracheophyta</taxon>
        <taxon>Spermatophyta</taxon>
        <taxon>Magnoliopsida</taxon>
        <taxon>Liliopsida</taxon>
        <taxon>Poales</taxon>
        <taxon>Poaceae</taxon>
        <taxon>PACMAD clade</taxon>
        <taxon>Arundinoideae</taxon>
        <taxon>Arundineae</taxon>
        <taxon>Arundo</taxon>
    </lineage>
</organism>
<reference evidence="2" key="2">
    <citation type="journal article" date="2015" name="Data Brief">
        <title>Shoot transcriptome of the giant reed, Arundo donax.</title>
        <authorList>
            <person name="Barrero R.A."/>
            <person name="Guerrero F.D."/>
            <person name="Moolhuijzen P."/>
            <person name="Goolsby J.A."/>
            <person name="Tidwell J."/>
            <person name="Bellgard S.E."/>
            <person name="Bellgard M.I."/>
        </authorList>
    </citation>
    <scope>NUCLEOTIDE SEQUENCE</scope>
    <source>
        <tissue evidence="2">Shoot tissue taken approximately 20 cm above the soil surface</tissue>
    </source>
</reference>
<dbReference type="EMBL" id="GBRH01270407">
    <property type="protein sequence ID" value="JAD27488.1"/>
    <property type="molecule type" value="Transcribed_RNA"/>
</dbReference>
<keyword evidence="1" id="KW-1133">Transmembrane helix</keyword>
<dbReference type="AlphaFoldDB" id="A0A0A8YNV3"/>
<evidence type="ECO:0000256" key="1">
    <source>
        <dbReference type="SAM" id="Phobius"/>
    </source>
</evidence>
<feature type="transmembrane region" description="Helical" evidence="1">
    <location>
        <begin position="21"/>
        <end position="43"/>
    </location>
</feature>
<evidence type="ECO:0000313" key="2">
    <source>
        <dbReference type="EMBL" id="JAD27488.1"/>
    </source>
</evidence>
<keyword evidence="1" id="KW-0812">Transmembrane</keyword>
<sequence length="60" mass="7001">MLNLRDSLIERRRFRIITIQFLTRWVISLYICTRSAFLAVHIINFVGTAVLVDLVSSTFT</sequence>
<reference evidence="2" key="1">
    <citation type="submission" date="2014-09" db="EMBL/GenBank/DDBJ databases">
        <authorList>
            <person name="Magalhaes I.L.F."/>
            <person name="Oliveira U."/>
            <person name="Santos F.R."/>
            <person name="Vidigal T.H.D.A."/>
            <person name="Brescovit A.D."/>
            <person name="Santos A.J."/>
        </authorList>
    </citation>
    <scope>NUCLEOTIDE SEQUENCE</scope>
    <source>
        <tissue evidence="2">Shoot tissue taken approximately 20 cm above the soil surface</tissue>
    </source>
</reference>
<keyword evidence="1" id="KW-0472">Membrane</keyword>
<protein>
    <submittedName>
        <fullName evidence="2">Uncharacterized protein</fullName>
    </submittedName>
</protein>